<dbReference type="InterPro" id="IPR036291">
    <property type="entry name" value="NAD(P)-bd_dom_sf"/>
</dbReference>
<dbReference type="SUPFAM" id="SSF51735">
    <property type="entry name" value="NAD(P)-binding Rossmann-fold domains"/>
    <property type="match status" value="1"/>
</dbReference>
<dbReference type="EMBL" id="JACDXX010000024">
    <property type="protein sequence ID" value="MCB5411969.1"/>
    <property type="molecule type" value="Genomic_DNA"/>
</dbReference>
<dbReference type="InterPro" id="IPR001509">
    <property type="entry name" value="Epimerase_deHydtase"/>
</dbReference>
<keyword evidence="3" id="KW-1185">Reference proteome</keyword>
<gene>
    <name evidence="2" type="ORF">H0485_18440</name>
</gene>
<accession>A0ABS8CRD5</accession>
<dbReference type="Pfam" id="PF01370">
    <property type="entry name" value="Epimerase"/>
    <property type="match status" value="1"/>
</dbReference>
<feature type="domain" description="NAD-dependent epimerase/dehydratase" evidence="1">
    <location>
        <begin position="3"/>
        <end position="211"/>
    </location>
</feature>
<dbReference type="Gene3D" id="3.40.50.720">
    <property type="entry name" value="NAD(P)-binding Rossmann-like Domain"/>
    <property type="match status" value="1"/>
</dbReference>
<dbReference type="PANTHER" id="PTHR43245">
    <property type="entry name" value="BIFUNCTIONAL POLYMYXIN RESISTANCE PROTEIN ARNA"/>
    <property type="match status" value="1"/>
</dbReference>
<sequence>MTWLITGGSGFIGSNLAQALERDGEIFRIIDRRPSPFFPDQAVEMDILDQERLTQSMTGDTIIHLAAEHRDDIRPLSRYDEVNVEGTRNICRAASLRGIDRIVFTSSVAVYGFAAPDTGEEGKIAPFNAYGRTKFEAEEVLRAWQAEAPERRSLVIIRPTVVFGPGNRGNVFNLLSQIARGRFVMVGAGENRKSMAYVENVVAFIRHMAKSGPGVHLCNYVDKPDPSMNELVAHVRSTVLDKPGVGLRLPTWLGMGLGHLADGVTRITRKRLPLSAIRVKKFISSTAFASAAHQVVGFTAPVTLEEGIARTLDAEFLNPDPTRPVFVTE</sequence>
<reference evidence="2 3" key="1">
    <citation type="submission" date="2020-07" db="EMBL/GenBank/DDBJ databases">
        <title>Pseudogemmobacter sp. nov., isolated from poultry manure in Taiwan.</title>
        <authorList>
            <person name="Lin S.-Y."/>
            <person name="Tang Y.-S."/>
            <person name="Young C.-C."/>
        </authorList>
    </citation>
    <scope>NUCLEOTIDE SEQUENCE [LARGE SCALE GENOMIC DNA]</scope>
    <source>
        <strain evidence="2 3">CC-YST710</strain>
    </source>
</reference>
<organism evidence="2 3">
    <name type="scientific">Pseudogemmobacter faecipullorum</name>
    <dbReference type="NCBI Taxonomy" id="2755041"/>
    <lineage>
        <taxon>Bacteria</taxon>
        <taxon>Pseudomonadati</taxon>
        <taxon>Pseudomonadota</taxon>
        <taxon>Alphaproteobacteria</taxon>
        <taxon>Rhodobacterales</taxon>
        <taxon>Paracoccaceae</taxon>
        <taxon>Pseudogemmobacter</taxon>
    </lineage>
</organism>
<name>A0ABS8CRD5_9RHOB</name>
<comment type="caution">
    <text evidence="2">The sequence shown here is derived from an EMBL/GenBank/DDBJ whole genome shotgun (WGS) entry which is preliminary data.</text>
</comment>
<protein>
    <submittedName>
        <fullName evidence="2">NAD-dependent epimerase/dehydratase family protein</fullName>
    </submittedName>
</protein>
<dbReference type="InterPro" id="IPR050177">
    <property type="entry name" value="Lipid_A_modif_metabolic_enz"/>
</dbReference>
<evidence type="ECO:0000259" key="1">
    <source>
        <dbReference type="Pfam" id="PF01370"/>
    </source>
</evidence>
<evidence type="ECO:0000313" key="2">
    <source>
        <dbReference type="EMBL" id="MCB5411969.1"/>
    </source>
</evidence>
<dbReference type="RefSeq" id="WP_226937400.1">
    <property type="nucleotide sequence ID" value="NZ_JACDXX010000024.1"/>
</dbReference>
<dbReference type="Proteomes" id="UP001198571">
    <property type="component" value="Unassembled WGS sequence"/>
</dbReference>
<evidence type="ECO:0000313" key="3">
    <source>
        <dbReference type="Proteomes" id="UP001198571"/>
    </source>
</evidence>
<proteinExistence type="predicted"/>